<keyword evidence="2" id="KW-0472">Membrane</keyword>
<feature type="transmembrane region" description="Helical" evidence="2">
    <location>
        <begin position="178"/>
        <end position="200"/>
    </location>
</feature>
<evidence type="ECO:0000313" key="4">
    <source>
        <dbReference type="Proteomes" id="UP000700596"/>
    </source>
</evidence>
<dbReference type="EMBL" id="JAGMWT010000002">
    <property type="protein sequence ID" value="KAH7135089.1"/>
    <property type="molecule type" value="Genomic_DNA"/>
</dbReference>
<accession>A0A9P9EDD9</accession>
<keyword evidence="2" id="KW-1133">Transmembrane helix</keyword>
<keyword evidence="4" id="KW-1185">Reference proteome</keyword>
<dbReference type="Proteomes" id="UP000700596">
    <property type="component" value="Unassembled WGS sequence"/>
</dbReference>
<feature type="transmembrane region" description="Helical" evidence="2">
    <location>
        <begin position="118"/>
        <end position="141"/>
    </location>
</feature>
<name>A0A9P9EDD9_9PLEO</name>
<reference evidence="3" key="1">
    <citation type="journal article" date="2021" name="Nat. Commun.">
        <title>Genetic determinants of endophytism in the Arabidopsis root mycobiome.</title>
        <authorList>
            <person name="Mesny F."/>
            <person name="Miyauchi S."/>
            <person name="Thiergart T."/>
            <person name="Pickel B."/>
            <person name="Atanasova L."/>
            <person name="Karlsson M."/>
            <person name="Huettel B."/>
            <person name="Barry K.W."/>
            <person name="Haridas S."/>
            <person name="Chen C."/>
            <person name="Bauer D."/>
            <person name="Andreopoulos W."/>
            <person name="Pangilinan J."/>
            <person name="LaButti K."/>
            <person name="Riley R."/>
            <person name="Lipzen A."/>
            <person name="Clum A."/>
            <person name="Drula E."/>
            <person name="Henrissat B."/>
            <person name="Kohler A."/>
            <person name="Grigoriev I.V."/>
            <person name="Martin F.M."/>
            <person name="Hacquard S."/>
        </authorList>
    </citation>
    <scope>NUCLEOTIDE SEQUENCE</scope>
    <source>
        <strain evidence="3">MPI-CAGE-CH-0243</strain>
    </source>
</reference>
<evidence type="ECO:0000256" key="1">
    <source>
        <dbReference type="SAM" id="MobiDB-lite"/>
    </source>
</evidence>
<feature type="transmembrane region" description="Helical" evidence="2">
    <location>
        <begin position="79"/>
        <end position="106"/>
    </location>
</feature>
<comment type="caution">
    <text evidence="3">The sequence shown here is derived from an EMBL/GenBank/DDBJ whole genome shotgun (WGS) entry which is preliminary data.</text>
</comment>
<feature type="transmembrane region" description="Helical" evidence="2">
    <location>
        <begin position="34"/>
        <end position="59"/>
    </location>
</feature>
<dbReference type="AlphaFoldDB" id="A0A9P9EDD9"/>
<gene>
    <name evidence="3" type="ORF">B0J11DRAFT_425265</name>
</gene>
<evidence type="ECO:0000256" key="2">
    <source>
        <dbReference type="SAM" id="Phobius"/>
    </source>
</evidence>
<organism evidence="3 4">
    <name type="scientific">Dendryphion nanum</name>
    <dbReference type="NCBI Taxonomy" id="256645"/>
    <lineage>
        <taxon>Eukaryota</taxon>
        <taxon>Fungi</taxon>
        <taxon>Dikarya</taxon>
        <taxon>Ascomycota</taxon>
        <taxon>Pezizomycotina</taxon>
        <taxon>Dothideomycetes</taxon>
        <taxon>Pleosporomycetidae</taxon>
        <taxon>Pleosporales</taxon>
        <taxon>Torulaceae</taxon>
        <taxon>Dendryphion</taxon>
    </lineage>
</organism>
<feature type="region of interest" description="Disordered" evidence="1">
    <location>
        <begin position="227"/>
        <end position="266"/>
    </location>
</feature>
<proteinExistence type="predicted"/>
<dbReference type="OrthoDB" id="3596006at2759"/>
<keyword evidence="2" id="KW-0812">Transmembrane</keyword>
<protein>
    <submittedName>
        <fullName evidence="3">Uncharacterized protein</fullName>
    </submittedName>
</protein>
<sequence length="266" mass="29141">MAVIWGLDLKEIQWGKFKNSNMWNTEYHLRRTKFIVYQIAMICCVVSESLGTAALSDYIDQQDYISQHHPGATVHNNNFIGIASYNIFVGVYVATIFGSAFFFDLFWPERKESPSVTLAWRICSVLACLFTLSCALAYTVILATASAYVSGATSGQAQQYVADYGGSSTMRYRDNPRGVASVVFLWPGTVATFASTYILWRSLAHIDAYGPKSTHAKTRDGVIQEKPVDSSSLNADAPGVTAPDASYSRPESAAHTAPAPRAYEGV</sequence>
<evidence type="ECO:0000313" key="3">
    <source>
        <dbReference type="EMBL" id="KAH7135089.1"/>
    </source>
</evidence>